<proteinExistence type="predicted"/>
<evidence type="ECO:0000313" key="1">
    <source>
        <dbReference type="EMBL" id="AUO47381.1"/>
    </source>
</evidence>
<organism evidence="1 2">
    <name type="scientific">Pseudomonas ogarae (strain DSM 112162 / CECT 30235 / F113)</name>
    <dbReference type="NCBI Taxonomy" id="1114970"/>
    <lineage>
        <taxon>Bacteria</taxon>
        <taxon>Pseudomonadati</taxon>
        <taxon>Pseudomonadota</taxon>
        <taxon>Gammaproteobacteria</taxon>
        <taxon>Pseudomonadales</taxon>
        <taxon>Pseudomonadaceae</taxon>
        <taxon>Pseudomonas</taxon>
    </lineage>
</organism>
<name>A0ABM6R1W7_PSEO1</name>
<accession>A0ABM6R1W7</accession>
<gene>
    <name evidence="1" type="ORF">C1C98_19005</name>
</gene>
<reference evidence="1 2" key="1">
    <citation type="submission" date="2018-01" db="EMBL/GenBank/DDBJ databases">
        <title>Tropical forage species Digitaria eriantha prevents oxidative stress under low temperature conditions by the incorporation of polyhydroxybutyrate-producing endophytic bacteria.</title>
        <authorList>
            <person name="Stritzler M."/>
            <person name="Ayub N."/>
        </authorList>
    </citation>
    <scope>NUCLEOTIDE SEQUENCE [LARGE SCALE GENOMIC DNA]</scope>
    <source>
        <strain evidence="1 2">FR1</strain>
    </source>
</reference>
<sequence>MGAGLLAKAVQQFAVMLDVPASSRASSLPQVILGVHESCVHRSPIVGASLLAIAVVQPHRLLLCFGF</sequence>
<keyword evidence="2" id="KW-1185">Reference proteome</keyword>
<dbReference type="Proteomes" id="UP000235315">
    <property type="component" value="Chromosome"/>
</dbReference>
<evidence type="ECO:0000313" key="2">
    <source>
        <dbReference type="Proteomes" id="UP000235315"/>
    </source>
</evidence>
<dbReference type="EMBL" id="CP025738">
    <property type="protein sequence ID" value="AUO47381.1"/>
    <property type="molecule type" value="Genomic_DNA"/>
</dbReference>
<protein>
    <submittedName>
        <fullName evidence="1">Uncharacterized protein</fullName>
    </submittedName>
</protein>